<keyword evidence="4" id="KW-0274">FAD</keyword>
<evidence type="ECO:0000256" key="4">
    <source>
        <dbReference type="ARBA" id="ARBA00022827"/>
    </source>
</evidence>
<dbReference type="FunFam" id="3.50.50.60:FF:000228">
    <property type="entry name" value="FAD-containing monooxygenase EthA"/>
    <property type="match status" value="1"/>
</dbReference>
<evidence type="ECO:0000256" key="5">
    <source>
        <dbReference type="ARBA" id="ARBA00022857"/>
    </source>
</evidence>
<evidence type="ECO:0000259" key="8">
    <source>
        <dbReference type="Pfam" id="PF07992"/>
    </source>
</evidence>
<evidence type="ECO:0000256" key="6">
    <source>
        <dbReference type="ARBA" id="ARBA00023002"/>
    </source>
</evidence>
<gene>
    <name evidence="9" type="ORF">BD833_104297</name>
</gene>
<dbReference type="PANTHER" id="PTHR43872:SF1">
    <property type="entry name" value="MONOOXYGENASE, PUTATIVE (AFU_ORTHOLOGUE AFUA_8G02570)-RELATED"/>
    <property type="match status" value="1"/>
</dbReference>
<sequence length="499" mass="56289">MTTTTQERPTGTTTEHVDVLIVGAGISGIGAAHHLKERFPGRSFVILDALDARGGTWWTHRYPGVRSDSDLFTFGYRFKPWRGASIATSEEILSYLDEVIADDGLAERIRYRHRVTTASWSSAEHRWTVEGTREDTGESVRLTTDFLWMCQGYYDHDRPYRPQWPGLDRFGGAVVHPQQWPADLETTGKRVVVIGSGATAATLVPALADTAAHVTMLQRSPTFFFARPKTHELAETLRALDVPDDWTHEILRRAYIAEGDEITRMSFEQPDELRELLIESMRPQLPEGFDIDKHFNPSYRPWQQRLALLPDGDMFTAIREGKASVVTDTVDTFTETGIRTSSGEELAADVVVTATGFDLSVFGGVSFAVDGQPVDFPSRVTWRGLMISGVPNMAYVFGYFRASWTLRADLVSEFVCRLLARMQERGATTVVPTLRPQDADMPLRPWAVPENFNSGYVMRSADRMFKQGDREPWIHLREYAEERTALPALDLDDDSLVYR</sequence>
<evidence type="ECO:0000313" key="9">
    <source>
        <dbReference type="EMBL" id="TYP88589.1"/>
    </source>
</evidence>
<dbReference type="PRINTS" id="PR00411">
    <property type="entry name" value="PNDRDTASEI"/>
</dbReference>
<dbReference type="PANTHER" id="PTHR43872">
    <property type="entry name" value="MONOOXYGENASE, PUTATIVE (AFU_ORTHOLOGUE AFUA_8G02570)-RELATED"/>
    <property type="match status" value="1"/>
</dbReference>
<dbReference type="GO" id="GO:0004497">
    <property type="term" value="F:monooxygenase activity"/>
    <property type="evidence" value="ECO:0007669"/>
    <property type="project" value="UniProtKB-KW"/>
</dbReference>
<dbReference type="InterPro" id="IPR051820">
    <property type="entry name" value="FAD-binding_MO"/>
</dbReference>
<comment type="cofactor">
    <cofactor evidence="1">
        <name>FAD</name>
        <dbReference type="ChEBI" id="CHEBI:57692"/>
    </cofactor>
</comment>
<keyword evidence="10" id="KW-1185">Reference proteome</keyword>
<dbReference type="Gene3D" id="3.50.50.60">
    <property type="entry name" value="FAD/NAD(P)-binding domain"/>
    <property type="match status" value="2"/>
</dbReference>
<accession>A0A5S5D1S7</accession>
<proteinExistence type="inferred from homology"/>
<reference evidence="9 10" key="1">
    <citation type="submission" date="2019-07" db="EMBL/GenBank/DDBJ databases">
        <title>Genomic Encyclopedia of Archaeal and Bacterial Type Strains, Phase II (KMG-II): from individual species to whole genera.</title>
        <authorList>
            <person name="Goeker M."/>
        </authorList>
    </citation>
    <scope>NUCLEOTIDE SEQUENCE [LARGE SCALE GENOMIC DNA]</scope>
    <source>
        <strain evidence="9 10">DSM 46842</strain>
    </source>
</reference>
<feature type="domain" description="FAD/NAD(P)-binding" evidence="8">
    <location>
        <begin position="18"/>
        <end position="237"/>
    </location>
</feature>
<keyword evidence="3" id="KW-0285">Flavoprotein</keyword>
<comment type="caution">
    <text evidence="9">The sequence shown here is derived from an EMBL/GenBank/DDBJ whole genome shotgun (WGS) entry which is preliminary data.</text>
</comment>
<keyword evidence="6" id="KW-0560">Oxidoreductase</keyword>
<protein>
    <submittedName>
        <fullName evidence="9">Cation diffusion facilitator CzcD-associated flavoprotein CzcO</fullName>
    </submittedName>
</protein>
<keyword evidence="7" id="KW-0503">Monooxygenase</keyword>
<name>A0A5S5D1S7_9ACTN</name>
<dbReference type="SUPFAM" id="SSF51905">
    <property type="entry name" value="FAD/NAD(P)-binding domain"/>
    <property type="match status" value="1"/>
</dbReference>
<dbReference type="EMBL" id="VNHW01000004">
    <property type="protein sequence ID" value="TYP88589.1"/>
    <property type="molecule type" value="Genomic_DNA"/>
</dbReference>
<dbReference type="InterPro" id="IPR023753">
    <property type="entry name" value="FAD/NAD-binding_dom"/>
</dbReference>
<keyword evidence="5" id="KW-0521">NADP</keyword>
<evidence type="ECO:0000313" key="10">
    <source>
        <dbReference type="Proteomes" id="UP000322499"/>
    </source>
</evidence>
<dbReference type="AlphaFoldDB" id="A0A5S5D1S7"/>
<evidence type="ECO:0000256" key="7">
    <source>
        <dbReference type="ARBA" id="ARBA00023033"/>
    </source>
</evidence>
<dbReference type="RefSeq" id="WP_166532701.1">
    <property type="nucleotide sequence ID" value="NZ_VNHW01000004.1"/>
</dbReference>
<comment type="similarity">
    <text evidence="2">Belongs to the FAD-binding monooxygenase family.</text>
</comment>
<dbReference type="Pfam" id="PF07992">
    <property type="entry name" value="Pyr_redox_2"/>
    <property type="match status" value="1"/>
</dbReference>
<organism evidence="9 10">
    <name type="scientific">Blastococcus xanthinilyticus</name>
    <dbReference type="NCBI Taxonomy" id="1564164"/>
    <lineage>
        <taxon>Bacteria</taxon>
        <taxon>Bacillati</taxon>
        <taxon>Actinomycetota</taxon>
        <taxon>Actinomycetes</taxon>
        <taxon>Geodermatophilales</taxon>
        <taxon>Geodermatophilaceae</taxon>
        <taxon>Blastococcus</taxon>
    </lineage>
</organism>
<evidence type="ECO:0000256" key="2">
    <source>
        <dbReference type="ARBA" id="ARBA00010139"/>
    </source>
</evidence>
<evidence type="ECO:0000256" key="1">
    <source>
        <dbReference type="ARBA" id="ARBA00001974"/>
    </source>
</evidence>
<dbReference type="Proteomes" id="UP000322499">
    <property type="component" value="Unassembled WGS sequence"/>
</dbReference>
<dbReference type="InterPro" id="IPR036188">
    <property type="entry name" value="FAD/NAD-bd_sf"/>
</dbReference>
<evidence type="ECO:0000256" key="3">
    <source>
        <dbReference type="ARBA" id="ARBA00022630"/>
    </source>
</evidence>